<proteinExistence type="predicted"/>
<name>A0A6A5YMQ0_9PLEO</name>
<evidence type="ECO:0000313" key="2">
    <source>
        <dbReference type="Proteomes" id="UP000799770"/>
    </source>
</evidence>
<dbReference type="Proteomes" id="UP000799770">
    <property type="component" value="Unassembled WGS sequence"/>
</dbReference>
<gene>
    <name evidence="1" type="ORF">BDV96DRAFT_671099</name>
</gene>
<sequence>MSRNRFIVEPKSVSLRRLQIRRKLLLAQCHDLEQEIISTAIMKRRTLKLMRRLDSCQASLQEVEDTLSSVILVLAQMSRIELTEKVYATFPRELRIMVYTHLVDTHLIECIGDQIKRRHEHEPASLPKTDHLRRQWWMREEAPLMLPYLKNLAFAPSMAFDEMIAHVAEAYSRKHIFLFIPGNLPAFLGSFAMHSNVPAPAFFKDIGIRVDIGAIVTRARQRGCHACELCANPINVARRLGECLLQIPSKSDRTLQITLRQQGLGRGTLRDAKRELAPFIVLLKRKDFDSVVVNWVDATLSGSWPLDLLGCECLDRINICLTLSKTLPMYAECTTTVQHGFQPPKMVVSDAYPNARDEIASMRTTTKLRAKLPGELRNAIYTYLLDVDVMEQIKNSPTGLPHFLGAASMDALVLDEVVNLAATLHRRKDHERKPTPPCDSRPIEHWFTPKNLPHFLSARAFSSNIPISAFFQDILIYISIGSIMSKARYRRTKCTRCSDFLSITAGVREQLLAIEPYSPNVMVQIKILMRGLSRNMPRTVISELEPAFAALKGRAFKDVKVDDWGMRRPPGRPPIVLDCECQSHQEILESVSLGSMCSRLGPRGKLA</sequence>
<evidence type="ECO:0000313" key="1">
    <source>
        <dbReference type="EMBL" id="KAF2108569.1"/>
    </source>
</evidence>
<organism evidence="1 2">
    <name type="scientific">Lophiotrema nucula</name>
    <dbReference type="NCBI Taxonomy" id="690887"/>
    <lineage>
        <taxon>Eukaryota</taxon>
        <taxon>Fungi</taxon>
        <taxon>Dikarya</taxon>
        <taxon>Ascomycota</taxon>
        <taxon>Pezizomycotina</taxon>
        <taxon>Dothideomycetes</taxon>
        <taxon>Pleosporomycetidae</taxon>
        <taxon>Pleosporales</taxon>
        <taxon>Lophiotremataceae</taxon>
        <taxon>Lophiotrema</taxon>
    </lineage>
</organism>
<dbReference type="AlphaFoldDB" id="A0A6A5YMQ0"/>
<dbReference type="EMBL" id="ML977347">
    <property type="protein sequence ID" value="KAF2108569.1"/>
    <property type="molecule type" value="Genomic_DNA"/>
</dbReference>
<accession>A0A6A5YMQ0</accession>
<protein>
    <submittedName>
        <fullName evidence="1">Uncharacterized protein</fullName>
    </submittedName>
</protein>
<reference evidence="1" key="1">
    <citation type="journal article" date="2020" name="Stud. Mycol.">
        <title>101 Dothideomycetes genomes: a test case for predicting lifestyles and emergence of pathogens.</title>
        <authorList>
            <person name="Haridas S."/>
            <person name="Albert R."/>
            <person name="Binder M."/>
            <person name="Bloem J."/>
            <person name="Labutti K."/>
            <person name="Salamov A."/>
            <person name="Andreopoulos B."/>
            <person name="Baker S."/>
            <person name="Barry K."/>
            <person name="Bills G."/>
            <person name="Bluhm B."/>
            <person name="Cannon C."/>
            <person name="Castanera R."/>
            <person name="Culley D."/>
            <person name="Daum C."/>
            <person name="Ezra D."/>
            <person name="Gonzalez J."/>
            <person name="Henrissat B."/>
            <person name="Kuo A."/>
            <person name="Liang C."/>
            <person name="Lipzen A."/>
            <person name="Lutzoni F."/>
            <person name="Magnuson J."/>
            <person name="Mondo S."/>
            <person name="Nolan M."/>
            <person name="Ohm R."/>
            <person name="Pangilinan J."/>
            <person name="Park H.-J."/>
            <person name="Ramirez L."/>
            <person name="Alfaro M."/>
            <person name="Sun H."/>
            <person name="Tritt A."/>
            <person name="Yoshinaga Y."/>
            <person name="Zwiers L.-H."/>
            <person name="Turgeon B."/>
            <person name="Goodwin S."/>
            <person name="Spatafora J."/>
            <person name="Crous P."/>
            <person name="Grigoriev I."/>
        </authorList>
    </citation>
    <scope>NUCLEOTIDE SEQUENCE</scope>
    <source>
        <strain evidence="1">CBS 627.86</strain>
    </source>
</reference>
<keyword evidence="2" id="KW-1185">Reference proteome</keyword>